<evidence type="ECO:0000313" key="2">
    <source>
        <dbReference type="Proteomes" id="UP001259982"/>
    </source>
</evidence>
<accession>A0ABU3BBW9</accession>
<comment type="caution">
    <text evidence="1">The sequence shown here is derived from an EMBL/GenBank/DDBJ whole genome shotgun (WGS) entry which is preliminary data.</text>
</comment>
<organism evidence="1 2">
    <name type="scientific">Spectribacter acetivorans</name>
    <dbReference type="NCBI Taxonomy" id="3075603"/>
    <lineage>
        <taxon>Bacteria</taxon>
        <taxon>Pseudomonadati</taxon>
        <taxon>Pseudomonadota</taxon>
        <taxon>Gammaproteobacteria</taxon>
        <taxon>Salinisphaerales</taxon>
        <taxon>Salinisphaeraceae</taxon>
        <taxon>Spectribacter</taxon>
    </lineage>
</organism>
<gene>
    <name evidence="1" type="ORF">RM531_08250</name>
</gene>
<name>A0ABU3BBW9_9GAMM</name>
<sequence length="181" mass="19854">MSKKNILAVCGVAYLKVECPVFVEIDDSAQDTDRAMIAEAVARELDGGTYVAEPDYWEEGEPTFEVWDDPSATPHYRVRVEDGGLLVDEKALPANAVNSADFSDRDEVSVALADGWSLRSGVYKPDDSDALTSGEYVRLCRPDGSEYQYWDQSEWQEDPGLVMGAIMNAAAGLRFTDAVEG</sequence>
<proteinExistence type="predicted"/>
<keyword evidence="2" id="KW-1185">Reference proteome</keyword>
<dbReference type="RefSeq" id="WP_311658582.1">
    <property type="nucleotide sequence ID" value="NZ_JAVRHY010000006.1"/>
</dbReference>
<evidence type="ECO:0000313" key="1">
    <source>
        <dbReference type="EMBL" id="MDT0618466.1"/>
    </source>
</evidence>
<dbReference type="Proteomes" id="UP001259982">
    <property type="component" value="Unassembled WGS sequence"/>
</dbReference>
<dbReference type="EMBL" id="JAVRHY010000006">
    <property type="protein sequence ID" value="MDT0618466.1"/>
    <property type="molecule type" value="Genomic_DNA"/>
</dbReference>
<reference evidence="1 2" key="1">
    <citation type="submission" date="2023-09" db="EMBL/GenBank/DDBJ databases">
        <authorList>
            <person name="Rey-Velasco X."/>
        </authorList>
    </citation>
    <scope>NUCLEOTIDE SEQUENCE [LARGE SCALE GENOMIC DNA]</scope>
    <source>
        <strain evidence="1 2">P385</strain>
    </source>
</reference>
<protein>
    <submittedName>
        <fullName evidence="1">Uncharacterized protein</fullName>
    </submittedName>
</protein>